<organism evidence="4 5">
    <name type="scientific">Agrococcus jenensis</name>
    <dbReference type="NCBI Taxonomy" id="46353"/>
    <lineage>
        <taxon>Bacteria</taxon>
        <taxon>Bacillati</taxon>
        <taxon>Actinomycetota</taxon>
        <taxon>Actinomycetes</taxon>
        <taxon>Micrococcales</taxon>
        <taxon>Microbacteriaceae</taxon>
        <taxon>Agrococcus</taxon>
    </lineage>
</organism>
<comment type="caution">
    <text evidence="4">The sequence shown here is derived from an EMBL/GenBank/DDBJ whole genome shotgun (WGS) entry which is preliminary data.</text>
</comment>
<reference evidence="4 5" key="1">
    <citation type="submission" date="2018-11" db="EMBL/GenBank/DDBJ databases">
        <title>Sequencing the genomes of 1000 actinobacteria strains.</title>
        <authorList>
            <person name="Klenk H.-P."/>
        </authorList>
    </citation>
    <scope>NUCLEOTIDE SEQUENCE [LARGE SCALE GENOMIC DNA]</scope>
    <source>
        <strain evidence="4 5">DSM 9580</strain>
    </source>
</reference>
<dbReference type="EMBL" id="RKHJ01000001">
    <property type="protein sequence ID" value="ROR65799.1"/>
    <property type="molecule type" value="Genomic_DNA"/>
</dbReference>
<dbReference type="AlphaFoldDB" id="A0A3N2ARX3"/>
<evidence type="ECO:0000256" key="1">
    <source>
        <dbReference type="SAM" id="Coils"/>
    </source>
</evidence>
<evidence type="ECO:0000256" key="2">
    <source>
        <dbReference type="SAM" id="MobiDB-lite"/>
    </source>
</evidence>
<keyword evidence="3" id="KW-1133">Transmembrane helix</keyword>
<keyword evidence="1" id="KW-0175">Coiled coil</keyword>
<evidence type="ECO:0000313" key="4">
    <source>
        <dbReference type="EMBL" id="ROR65799.1"/>
    </source>
</evidence>
<feature type="compositionally biased region" description="Low complexity" evidence="2">
    <location>
        <begin position="1"/>
        <end position="23"/>
    </location>
</feature>
<proteinExistence type="predicted"/>
<feature type="transmembrane region" description="Helical" evidence="3">
    <location>
        <begin position="34"/>
        <end position="57"/>
    </location>
</feature>
<feature type="region of interest" description="Disordered" evidence="2">
    <location>
        <begin position="1"/>
        <end position="26"/>
    </location>
</feature>
<gene>
    <name evidence="4" type="ORF">EDD26_1169</name>
</gene>
<accession>A0A3N2ARX3</accession>
<dbReference type="RefSeq" id="WP_123696851.1">
    <property type="nucleotide sequence ID" value="NZ_RKHJ01000001.1"/>
</dbReference>
<keyword evidence="3" id="KW-0812">Transmembrane</keyword>
<sequence length="113" mass="11931">MSTTHATEATTPTEEQTSTSATAKPGRTTRRWPWIVALVVVALLGALGAGIAASSAANAQAELTSVRAELAAVQADYADLETRAGIAQSSLDLIREHRDRLELQLEEMQASQG</sequence>
<dbReference type="Proteomes" id="UP000275456">
    <property type="component" value="Unassembled WGS sequence"/>
</dbReference>
<keyword evidence="5" id="KW-1185">Reference proteome</keyword>
<keyword evidence="3" id="KW-0472">Membrane</keyword>
<evidence type="ECO:0000256" key="3">
    <source>
        <dbReference type="SAM" id="Phobius"/>
    </source>
</evidence>
<name>A0A3N2ARX3_9MICO</name>
<feature type="coiled-coil region" evidence="1">
    <location>
        <begin position="56"/>
        <end position="111"/>
    </location>
</feature>
<dbReference type="OrthoDB" id="9995138at2"/>
<protein>
    <submittedName>
        <fullName evidence="4">Uncharacterized protein</fullName>
    </submittedName>
</protein>
<evidence type="ECO:0000313" key="5">
    <source>
        <dbReference type="Proteomes" id="UP000275456"/>
    </source>
</evidence>